<reference evidence="2 3" key="1">
    <citation type="submission" date="2018-06" db="EMBL/GenBank/DDBJ databases">
        <title>Genomic Encyclopedia of Type Strains, Phase III (KMG-III): the genomes of soil and plant-associated and newly described type strains.</title>
        <authorList>
            <person name="Whitman W."/>
        </authorList>
    </citation>
    <scope>NUCLEOTIDE SEQUENCE [LARGE SCALE GENOMIC DNA]</scope>
    <source>
        <strain evidence="2 3">JC5</strain>
    </source>
</reference>
<evidence type="ECO:0000256" key="1">
    <source>
        <dbReference type="PROSITE-ProRule" id="PRU00339"/>
    </source>
</evidence>
<keyword evidence="3" id="KW-1185">Reference proteome</keyword>
<sequence length="272" mass="30594">MTTKVPQMSQTEIENDIALCLQQIARAKELEVSGYYKDNEIKQESIYAGDAMSYAQLGMAYALHNDIAEAQAAFRTAAELQSLPIRMAYDTEFDNYQGSVIVRGAEAYNVVDCASYALAADTIEIAQLVCAIFPKERPKTPEKTETIDEFVFALDAFFKGEFSQAANICETRIEKFLAKPSKKLTFNSNYYTLHLALWGICTGDQQSFDEGIRKQLTICHHEARYGEWKGMVPGHYAEYAVALTNLAILAGLKQQVLRVFKILCHVKNHRSM</sequence>
<keyword evidence="1" id="KW-0802">TPR repeat</keyword>
<evidence type="ECO:0000313" key="2">
    <source>
        <dbReference type="EMBL" id="PYE55594.1"/>
    </source>
</evidence>
<name>A0ABX5PJ85_9GAMM</name>
<protein>
    <submittedName>
        <fullName evidence="2">Uncharacterized protein</fullName>
    </submittedName>
</protein>
<dbReference type="PROSITE" id="PS50005">
    <property type="entry name" value="TPR"/>
    <property type="match status" value="1"/>
</dbReference>
<dbReference type="InterPro" id="IPR019734">
    <property type="entry name" value="TPR_rpt"/>
</dbReference>
<feature type="repeat" description="TPR" evidence="1">
    <location>
        <begin position="51"/>
        <end position="84"/>
    </location>
</feature>
<comment type="caution">
    <text evidence="2">The sequence shown here is derived from an EMBL/GenBank/DDBJ whole genome shotgun (WGS) entry which is preliminary data.</text>
</comment>
<dbReference type="RefSeq" id="WP_101057655.1">
    <property type="nucleotide sequence ID" value="NZ_BMXX01000036.1"/>
</dbReference>
<proteinExistence type="predicted"/>
<accession>A0ABX5PJ85</accession>
<organism evidence="2 3">
    <name type="scientific">Shewanella chilikensis</name>
    <dbReference type="NCBI Taxonomy" id="558541"/>
    <lineage>
        <taxon>Bacteria</taxon>
        <taxon>Pseudomonadati</taxon>
        <taxon>Pseudomonadota</taxon>
        <taxon>Gammaproteobacteria</taxon>
        <taxon>Alteromonadales</taxon>
        <taxon>Shewanellaceae</taxon>
        <taxon>Shewanella</taxon>
    </lineage>
</organism>
<dbReference type="Proteomes" id="UP000247584">
    <property type="component" value="Unassembled WGS sequence"/>
</dbReference>
<dbReference type="EMBL" id="QJSY01000037">
    <property type="protein sequence ID" value="PYE55594.1"/>
    <property type="molecule type" value="Genomic_DNA"/>
</dbReference>
<evidence type="ECO:0000313" key="3">
    <source>
        <dbReference type="Proteomes" id="UP000247584"/>
    </source>
</evidence>
<gene>
    <name evidence="2" type="ORF">C8J23_13739</name>
</gene>